<dbReference type="EMBL" id="RJJE01000009">
    <property type="protein sequence ID" value="RNI29702.1"/>
    <property type="molecule type" value="Genomic_DNA"/>
</dbReference>
<comment type="caution">
    <text evidence="16">The sequence shown here is derived from an EMBL/GenBank/DDBJ whole genome shotgun (WGS) entry which is preliminary data.</text>
</comment>
<evidence type="ECO:0000259" key="14">
    <source>
        <dbReference type="Pfam" id="PF01648"/>
    </source>
</evidence>
<evidence type="ECO:0000256" key="6">
    <source>
        <dbReference type="ARBA" id="ARBA00022679"/>
    </source>
</evidence>
<proteinExistence type="inferred from homology"/>
<feature type="binding site" evidence="13">
    <location>
        <position position="112"/>
    </location>
    <ligand>
        <name>Mg(2+)</name>
        <dbReference type="ChEBI" id="CHEBI:18420"/>
    </ligand>
</feature>
<feature type="binding site" evidence="12">
    <location>
        <position position="112"/>
    </location>
    <ligand>
        <name>CoA</name>
        <dbReference type="ChEBI" id="CHEBI:57287"/>
    </ligand>
</feature>
<evidence type="ECO:0000256" key="2">
    <source>
        <dbReference type="ARBA" id="ARBA00004993"/>
    </source>
</evidence>
<comment type="subunit">
    <text evidence="4">EntB, EntD, EntE, and EntF form a multienzyme complex called enterobactin synthase.</text>
</comment>
<evidence type="ECO:0000313" key="16">
    <source>
        <dbReference type="EMBL" id="RNI29702.1"/>
    </source>
</evidence>
<feature type="binding site" evidence="12">
    <location>
        <position position="48"/>
    </location>
    <ligand>
        <name>CoA</name>
        <dbReference type="ChEBI" id="CHEBI:57287"/>
    </ligand>
</feature>
<evidence type="ECO:0000256" key="3">
    <source>
        <dbReference type="ARBA" id="ARBA00008342"/>
    </source>
</evidence>
<dbReference type="Pfam" id="PF01648">
    <property type="entry name" value="ACPS"/>
    <property type="match status" value="1"/>
</dbReference>
<reference evidence="16 17" key="1">
    <citation type="submission" date="2018-11" db="EMBL/GenBank/DDBJ databases">
        <title>Rufibacter latericius sp. nov., isolated from water in Baiyang Lake.</title>
        <authorList>
            <person name="Yang Y."/>
        </authorList>
    </citation>
    <scope>NUCLEOTIDE SEQUENCE [LARGE SCALE GENOMIC DNA]</scope>
    <source>
        <strain evidence="16 17">MCC P1</strain>
    </source>
</reference>
<evidence type="ECO:0000256" key="9">
    <source>
        <dbReference type="ARBA" id="ARBA00031996"/>
    </source>
</evidence>
<evidence type="ECO:0000313" key="17">
    <source>
        <dbReference type="Proteomes" id="UP000271010"/>
    </source>
</evidence>
<feature type="binding site" evidence="12">
    <location>
        <begin position="93"/>
        <end position="94"/>
    </location>
    <ligand>
        <name>CoA</name>
        <dbReference type="ChEBI" id="CHEBI:57287"/>
    </ligand>
</feature>
<name>A0A3M9MVY2_9BACT</name>
<feature type="binding site" evidence="12">
    <location>
        <position position="151"/>
    </location>
    <ligand>
        <name>CoA</name>
        <dbReference type="ChEBI" id="CHEBI:57287"/>
    </ligand>
</feature>
<dbReference type="PANTHER" id="PTHR38096">
    <property type="entry name" value="ENTEROBACTIN SYNTHASE COMPONENT D"/>
    <property type="match status" value="1"/>
</dbReference>
<protein>
    <recommendedName>
        <fullName evidence="5">Enterobactin synthase component D</fullName>
    </recommendedName>
    <alternativeName>
        <fullName evidence="8">4'-phosphopantetheinyl transferase EntD</fullName>
    </alternativeName>
    <alternativeName>
        <fullName evidence="9">Enterochelin synthase D</fullName>
    </alternativeName>
</protein>
<dbReference type="SUPFAM" id="SSF56214">
    <property type="entry name" value="4'-phosphopantetheinyl transferase"/>
    <property type="match status" value="2"/>
</dbReference>
<comment type="cofactor">
    <cofactor evidence="13">
        <name>Mg(2+)</name>
        <dbReference type="ChEBI" id="CHEBI:18420"/>
    </cofactor>
</comment>
<comment type="function">
    <text evidence="1">Involved in the biosynthesis of the siderophore enterobactin (enterochelin), which is a macrocyclic trimeric lactone of N-(2,3-dihydroxybenzoyl)-serine. The serine trilactone serves as a scaffolding for the three catechol functionalities that provide hexadentate coordination for the tightly ligated iron(2+) atoms. Plays an essential role in the assembly of the enterobactin by catalyzing the transfer of the 4'-phosphopantetheine (Ppant) moiety from coenzyme A to the apo-domains of both EntB (ArCP domain) and EntF (PCP domain) to yield their holo-forms which make them competent for the activation of 2,3-dihydroxybenzoate (DHB) and L-serine, respectively.</text>
</comment>
<keyword evidence="13" id="KW-0479">Metal-binding</keyword>
<evidence type="ECO:0000256" key="1">
    <source>
        <dbReference type="ARBA" id="ARBA00003937"/>
    </source>
</evidence>
<evidence type="ECO:0000259" key="15">
    <source>
        <dbReference type="Pfam" id="PF17837"/>
    </source>
</evidence>
<feature type="domain" description="4'-phosphopantetheinyl transferase" evidence="14">
    <location>
        <begin position="109"/>
        <end position="208"/>
    </location>
</feature>
<dbReference type="OrthoDB" id="1190494at2"/>
<dbReference type="InterPro" id="IPR003542">
    <property type="entry name" value="Enbac_synth_compD-like"/>
</dbReference>
<dbReference type="InterPro" id="IPR041354">
    <property type="entry name" value="4PPT_N"/>
</dbReference>
<keyword evidence="13" id="KW-0460">Magnesium</keyword>
<evidence type="ECO:0000256" key="11">
    <source>
        <dbReference type="ARBA" id="ARBA00049191"/>
    </source>
</evidence>
<keyword evidence="7" id="KW-0259">Enterobactin biosynthesis</keyword>
<feature type="binding site" evidence="12">
    <location>
        <position position="56"/>
    </location>
    <ligand>
        <name>CoA</name>
        <dbReference type="ChEBI" id="CHEBI:57287"/>
    </ligand>
</feature>
<evidence type="ECO:0000256" key="13">
    <source>
        <dbReference type="PIRSR" id="PIRSR603542-2"/>
    </source>
</evidence>
<evidence type="ECO:0000256" key="4">
    <source>
        <dbReference type="ARBA" id="ARBA00011503"/>
    </source>
</evidence>
<dbReference type="RefSeq" id="WP_123132786.1">
    <property type="nucleotide sequence ID" value="NZ_RJJE01000009.1"/>
</dbReference>
<dbReference type="InterPro" id="IPR008278">
    <property type="entry name" value="4-PPantetheinyl_Trfase_dom"/>
</dbReference>
<accession>A0A3M9MVY2</accession>
<dbReference type="GO" id="GO:0009239">
    <property type="term" value="P:enterobactin biosynthetic process"/>
    <property type="evidence" value="ECO:0007669"/>
    <property type="project" value="UniProtKB-KW"/>
</dbReference>
<dbReference type="Gene3D" id="3.90.470.20">
    <property type="entry name" value="4'-phosphopantetheinyl transferase domain"/>
    <property type="match status" value="1"/>
</dbReference>
<gene>
    <name evidence="16" type="ORF">EFA69_09090</name>
</gene>
<dbReference type="GO" id="GO:0008897">
    <property type="term" value="F:holo-[acyl-carrier-protein] synthase activity"/>
    <property type="evidence" value="ECO:0007669"/>
    <property type="project" value="InterPro"/>
</dbReference>
<dbReference type="AlphaFoldDB" id="A0A3M9MVY2"/>
<feature type="binding site" evidence="12">
    <location>
        <position position="155"/>
    </location>
    <ligand>
        <name>CoA</name>
        <dbReference type="ChEBI" id="CHEBI:57287"/>
    </ligand>
</feature>
<evidence type="ECO:0000256" key="12">
    <source>
        <dbReference type="PIRSR" id="PIRSR603542-1"/>
    </source>
</evidence>
<comment type="catalytic activity">
    <reaction evidence="11">
        <text>apo-[peptidyl-carrier protein] + CoA = holo-[peptidyl-carrier protein] + adenosine 3',5'-bisphosphate + H(+)</text>
        <dbReference type="Rhea" id="RHEA:46228"/>
        <dbReference type="Rhea" id="RHEA-COMP:11479"/>
        <dbReference type="Rhea" id="RHEA-COMP:11480"/>
        <dbReference type="ChEBI" id="CHEBI:15378"/>
        <dbReference type="ChEBI" id="CHEBI:29999"/>
        <dbReference type="ChEBI" id="CHEBI:57287"/>
        <dbReference type="ChEBI" id="CHEBI:58343"/>
        <dbReference type="ChEBI" id="CHEBI:64479"/>
    </reaction>
</comment>
<evidence type="ECO:0000256" key="7">
    <source>
        <dbReference type="ARBA" id="ARBA00023191"/>
    </source>
</evidence>
<dbReference type="GO" id="GO:0009366">
    <property type="term" value="C:enterobactin synthetase complex"/>
    <property type="evidence" value="ECO:0007669"/>
    <property type="project" value="InterPro"/>
</dbReference>
<dbReference type="GO" id="GO:0000287">
    <property type="term" value="F:magnesium ion binding"/>
    <property type="evidence" value="ECO:0007669"/>
    <property type="project" value="InterPro"/>
</dbReference>
<dbReference type="Pfam" id="PF17837">
    <property type="entry name" value="4PPT_N"/>
    <property type="match status" value="1"/>
</dbReference>
<dbReference type="PANTHER" id="PTHR38096:SF1">
    <property type="entry name" value="ENTEROBACTIN SYNTHASE COMPONENT D"/>
    <property type="match status" value="1"/>
</dbReference>
<keyword evidence="6 16" id="KW-0808">Transferase</keyword>
<dbReference type="InterPro" id="IPR037143">
    <property type="entry name" value="4-PPantetheinyl_Trfase_dom_sf"/>
</dbReference>
<keyword evidence="17" id="KW-1185">Reference proteome</keyword>
<feature type="domain" description="4'-phosphopantetheinyl transferase N-terminal" evidence="15">
    <location>
        <begin position="46"/>
        <end position="104"/>
    </location>
</feature>
<organism evidence="16 17">
    <name type="scientific">Rufibacter immobilis</name>
    <dbReference type="NCBI Taxonomy" id="1348778"/>
    <lineage>
        <taxon>Bacteria</taxon>
        <taxon>Pseudomonadati</taxon>
        <taxon>Bacteroidota</taxon>
        <taxon>Cytophagia</taxon>
        <taxon>Cytophagales</taxon>
        <taxon>Hymenobacteraceae</taxon>
        <taxon>Rufibacter</taxon>
    </lineage>
</organism>
<comment type="pathway">
    <text evidence="2">Siderophore biosynthesis; enterobactin biosynthesis.</text>
</comment>
<evidence type="ECO:0000256" key="10">
    <source>
        <dbReference type="ARBA" id="ARBA00049176"/>
    </source>
</evidence>
<comment type="similarity">
    <text evidence="3">Belongs to the P-Pant transferase superfamily. EntD family.</text>
</comment>
<evidence type="ECO:0000256" key="8">
    <source>
        <dbReference type="ARBA" id="ARBA00029894"/>
    </source>
</evidence>
<dbReference type="GO" id="GO:0005886">
    <property type="term" value="C:plasma membrane"/>
    <property type="evidence" value="ECO:0007669"/>
    <property type="project" value="TreeGrafter"/>
</dbReference>
<comment type="catalytic activity">
    <reaction evidence="10">
        <text>apo-[aryl-carrier protein] + CoA = holo-[aryl-carrier protein] + adenosine 3',5'-bisphosphate + H(+)</text>
        <dbReference type="Rhea" id="RHEA:48404"/>
        <dbReference type="Rhea" id="RHEA-COMP:15903"/>
        <dbReference type="Rhea" id="RHEA-COMP:17557"/>
        <dbReference type="ChEBI" id="CHEBI:15378"/>
        <dbReference type="ChEBI" id="CHEBI:29999"/>
        <dbReference type="ChEBI" id="CHEBI:57287"/>
        <dbReference type="ChEBI" id="CHEBI:58343"/>
        <dbReference type="ChEBI" id="CHEBI:64479"/>
    </reaction>
</comment>
<dbReference type="Proteomes" id="UP000271010">
    <property type="component" value="Unassembled WGS sequence"/>
</dbReference>
<sequence length="219" mass="24789">MPLHLLKPLPSGSLLGLWRAEETVEQLQAQLLSLRPGHQIPAFKAESRTHEWLAARVLAYTLLDQLQAPSVNLETLETGEPVCSDQRWQVSLTHSGAWVGALVSSSHKVGIDLELKGEKVPKLAHRFLNENELASAAGHPDKLHLYWSAKETLYKVYRQRQLFFRENLLLEDFYLQAAGTFGGQISTPDFAQQYQIHYENYPEYVLTYVLAPAQVTLEP</sequence>
<feature type="binding site" evidence="13">
    <location>
        <position position="114"/>
    </location>
    <ligand>
        <name>Mg(2+)</name>
        <dbReference type="ChEBI" id="CHEBI:18420"/>
    </ligand>
</feature>
<evidence type="ECO:0000256" key="5">
    <source>
        <dbReference type="ARBA" id="ARBA00019087"/>
    </source>
</evidence>